<feature type="compositionally biased region" description="Polar residues" evidence="1">
    <location>
        <begin position="181"/>
        <end position="193"/>
    </location>
</feature>
<keyword evidence="3" id="KW-1185">Reference proteome</keyword>
<gene>
    <name evidence="2" type="ORF">SCF082_LOCUS27926</name>
</gene>
<dbReference type="EMBL" id="CAXAMM010021841">
    <property type="protein sequence ID" value="CAK9050688.1"/>
    <property type="molecule type" value="Genomic_DNA"/>
</dbReference>
<feature type="region of interest" description="Disordered" evidence="1">
    <location>
        <begin position="179"/>
        <end position="198"/>
    </location>
</feature>
<sequence>DRKGIGRERTGVVFVGAAGPRAEEEEEAERENLDREADAPMTSRPVNITPGGSRGFTPDRRRSSRPRSRQHEREGSEVYVAGIERPESASKRPVSQRKERRWANDRRIGAQAPVLGAAAVSGAVQNANDAAYDPDLEAFDVTKASRMIFQREHDSCFDGFTDELRRAFLDCTDGFVRASAPQRSSDAPQSSPRSAADRFAKVDRKLRQHLLQTGSREPFLSFLRELEAFVMRELDACQTQGTVAQQDVPEEVKKALVRMPSTGLTSEVPFLDLAFRSGVHRLLTHGMCQFHGLSSKSFDDPSNAKVRVLRVTFSEFDPLLSGWVVHDGIERSDSGVREFGALFLGLVVDPRQKVELVYRELRVRGLQLPSCVQWVTAARVGPIPREGDLLVGPLLQQQFALRVEQKDAERAVQQPFVDVAIQVAFLFGAGADDVVIPVHHDDA</sequence>
<feature type="compositionally biased region" description="Basic and acidic residues" evidence="1">
    <location>
        <begin position="1"/>
        <end position="10"/>
    </location>
</feature>
<dbReference type="Proteomes" id="UP001642464">
    <property type="component" value="Unassembled WGS sequence"/>
</dbReference>
<feature type="non-terminal residue" evidence="2">
    <location>
        <position position="443"/>
    </location>
</feature>
<proteinExistence type="predicted"/>
<evidence type="ECO:0008006" key="4">
    <source>
        <dbReference type="Google" id="ProtNLM"/>
    </source>
</evidence>
<reference evidence="2 3" key="1">
    <citation type="submission" date="2024-02" db="EMBL/GenBank/DDBJ databases">
        <authorList>
            <person name="Chen Y."/>
            <person name="Shah S."/>
            <person name="Dougan E. K."/>
            <person name="Thang M."/>
            <person name="Chan C."/>
        </authorList>
    </citation>
    <scope>NUCLEOTIDE SEQUENCE [LARGE SCALE GENOMIC DNA]</scope>
</reference>
<name>A0ABP0MHU0_9DINO</name>
<organism evidence="2 3">
    <name type="scientific">Durusdinium trenchii</name>
    <dbReference type="NCBI Taxonomy" id="1381693"/>
    <lineage>
        <taxon>Eukaryota</taxon>
        <taxon>Sar</taxon>
        <taxon>Alveolata</taxon>
        <taxon>Dinophyceae</taxon>
        <taxon>Suessiales</taxon>
        <taxon>Symbiodiniaceae</taxon>
        <taxon>Durusdinium</taxon>
    </lineage>
</organism>
<feature type="region of interest" description="Disordered" evidence="1">
    <location>
        <begin position="1"/>
        <end position="103"/>
    </location>
</feature>
<evidence type="ECO:0000313" key="2">
    <source>
        <dbReference type="EMBL" id="CAK9050688.1"/>
    </source>
</evidence>
<protein>
    <recommendedName>
        <fullName evidence="4">RNA-directed RNA polymerase</fullName>
    </recommendedName>
</protein>
<dbReference type="InterPro" id="IPR036867">
    <property type="entry name" value="R3H_dom_sf"/>
</dbReference>
<dbReference type="SUPFAM" id="SSF82708">
    <property type="entry name" value="R3H domain"/>
    <property type="match status" value="1"/>
</dbReference>
<accession>A0ABP0MHU0</accession>
<evidence type="ECO:0000313" key="3">
    <source>
        <dbReference type="Proteomes" id="UP001642464"/>
    </source>
</evidence>
<comment type="caution">
    <text evidence="2">The sequence shown here is derived from an EMBL/GenBank/DDBJ whole genome shotgun (WGS) entry which is preliminary data.</text>
</comment>
<feature type="non-terminal residue" evidence="2">
    <location>
        <position position="1"/>
    </location>
</feature>
<evidence type="ECO:0000256" key="1">
    <source>
        <dbReference type="SAM" id="MobiDB-lite"/>
    </source>
</evidence>